<comment type="function">
    <text evidence="2 9">Catalyzes the dehydration of D-mannonate.</text>
</comment>
<dbReference type="EC" id="4.2.1.8" evidence="5 9"/>
<dbReference type="STRING" id="33051.SB4_06555"/>
<dbReference type="InterPro" id="IPR004628">
    <property type="entry name" value="Man_deHydtase"/>
</dbReference>
<keyword evidence="7 9" id="KW-0464">Manganese</keyword>
<dbReference type="NCBIfam" id="NF003027">
    <property type="entry name" value="PRK03906.1"/>
    <property type="match status" value="1"/>
</dbReference>
<dbReference type="PANTHER" id="PTHR30387">
    <property type="entry name" value="MANNONATE DEHYDRATASE"/>
    <property type="match status" value="1"/>
</dbReference>
<dbReference type="PATRIC" id="fig|33051.3.peg.1624"/>
<evidence type="ECO:0000313" key="11">
    <source>
        <dbReference type="Proteomes" id="UP000072867"/>
    </source>
</evidence>
<dbReference type="EMBL" id="LDTD01000023">
    <property type="protein sequence ID" value="KTT72860.1"/>
    <property type="molecule type" value="Genomic_DNA"/>
</dbReference>
<evidence type="ECO:0000256" key="1">
    <source>
        <dbReference type="ARBA" id="ARBA00001794"/>
    </source>
</evidence>
<comment type="pathway">
    <text evidence="3 9">Carbohydrate metabolism; pentose and glucuronate interconversion.</text>
</comment>
<dbReference type="AlphaFoldDB" id="A0A147I3Y5"/>
<dbReference type="Proteomes" id="UP000072867">
    <property type="component" value="Unassembled WGS sequence"/>
</dbReference>
<gene>
    <name evidence="9" type="primary">uxuA</name>
    <name evidence="10" type="ORF">NS319_03810</name>
</gene>
<dbReference type="InterPro" id="IPR036237">
    <property type="entry name" value="Xyl_isomerase-like_sf"/>
</dbReference>
<evidence type="ECO:0000256" key="9">
    <source>
        <dbReference type="HAMAP-Rule" id="MF_00106"/>
    </source>
</evidence>
<keyword evidence="8 9" id="KW-0456">Lyase</keyword>
<evidence type="ECO:0000256" key="4">
    <source>
        <dbReference type="ARBA" id="ARBA00007389"/>
    </source>
</evidence>
<proteinExistence type="inferred from homology"/>
<dbReference type="Gene3D" id="3.20.20.150">
    <property type="entry name" value="Divalent-metal-dependent TIM barrel enzymes"/>
    <property type="match status" value="2"/>
</dbReference>
<comment type="catalytic activity">
    <reaction evidence="1 9">
        <text>D-mannonate = 2-dehydro-3-deoxy-D-gluconate + H2O</text>
        <dbReference type="Rhea" id="RHEA:20097"/>
        <dbReference type="ChEBI" id="CHEBI:15377"/>
        <dbReference type="ChEBI" id="CHEBI:17767"/>
        <dbReference type="ChEBI" id="CHEBI:57990"/>
        <dbReference type="EC" id="4.2.1.8"/>
    </reaction>
</comment>
<evidence type="ECO:0000256" key="6">
    <source>
        <dbReference type="ARBA" id="ARBA00023004"/>
    </source>
</evidence>
<dbReference type="UniPathway" id="UPA00246"/>
<evidence type="ECO:0000256" key="7">
    <source>
        <dbReference type="ARBA" id="ARBA00023211"/>
    </source>
</evidence>
<reference evidence="10 11" key="1">
    <citation type="journal article" date="2016" name="Front. Microbiol.">
        <title>Genomic Resource of Rice Seed Associated Bacteria.</title>
        <authorList>
            <person name="Midha S."/>
            <person name="Bansal K."/>
            <person name="Sharma S."/>
            <person name="Kumar N."/>
            <person name="Patil P.P."/>
            <person name="Chaudhry V."/>
            <person name="Patil P.B."/>
        </authorList>
    </citation>
    <scope>NUCLEOTIDE SEQUENCE [LARGE SCALE GENOMIC DNA]</scope>
    <source>
        <strain evidence="10 11">NS319</strain>
    </source>
</reference>
<organism evidence="10 11">
    <name type="scientific">Sphingomonas sanguinis</name>
    <dbReference type="NCBI Taxonomy" id="33051"/>
    <lineage>
        <taxon>Bacteria</taxon>
        <taxon>Pseudomonadati</taxon>
        <taxon>Pseudomonadota</taxon>
        <taxon>Alphaproteobacteria</taxon>
        <taxon>Sphingomonadales</taxon>
        <taxon>Sphingomonadaceae</taxon>
        <taxon>Sphingomonas</taxon>
    </lineage>
</organism>
<dbReference type="GO" id="GO:0030145">
    <property type="term" value="F:manganese ion binding"/>
    <property type="evidence" value="ECO:0007669"/>
    <property type="project" value="TreeGrafter"/>
</dbReference>
<protein>
    <recommendedName>
        <fullName evidence="5 9">Mannonate dehydratase</fullName>
        <ecNumber evidence="5 9">4.2.1.8</ecNumber>
    </recommendedName>
    <alternativeName>
        <fullName evidence="9">D-mannonate hydro-lyase</fullName>
    </alternativeName>
</protein>
<dbReference type="HAMAP" id="MF_00106">
    <property type="entry name" value="UxuA"/>
    <property type="match status" value="1"/>
</dbReference>
<dbReference type="GO" id="GO:0042840">
    <property type="term" value="P:D-glucuronate catabolic process"/>
    <property type="evidence" value="ECO:0007669"/>
    <property type="project" value="TreeGrafter"/>
</dbReference>
<dbReference type="PANTHER" id="PTHR30387:SF2">
    <property type="entry name" value="MANNONATE DEHYDRATASE"/>
    <property type="match status" value="1"/>
</dbReference>
<evidence type="ECO:0000256" key="5">
    <source>
        <dbReference type="ARBA" id="ARBA00012927"/>
    </source>
</evidence>
<dbReference type="GO" id="GO:0008198">
    <property type="term" value="F:ferrous iron binding"/>
    <property type="evidence" value="ECO:0007669"/>
    <property type="project" value="TreeGrafter"/>
</dbReference>
<evidence type="ECO:0000256" key="2">
    <source>
        <dbReference type="ARBA" id="ARBA00002713"/>
    </source>
</evidence>
<dbReference type="NCBIfam" id="TIGR00695">
    <property type="entry name" value="uxuA"/>
    <property type="match status" value="1"/>
</dbReference>
<comment type="similarity">
    <text evidence="4 9">Belongs to the mannonate dehydratase family.</text>
</comment>
<accession>A0A147I3Y5</accession>
<comment type="cofactor">
    <cofactor evidence="9">
        <name>Fe(2+)</name>
        <dbReference type="ChEBI" id="CHEBI:29033"/>
    </cofactor>
    <cofactor evidence="9">
        <name>Mn(2+)</name>
        <dbReference type="ChEBI" id="CHEBI:29035"/>
    </cofactor>
</comment>
<sequence length="411" mass="45220">MRYGTRIADVLMIQSMRWFGPADPIALSHIRQAGATEVVTALHEIPNGVVWPRAAIAERRAMIEAAGLGWSTVESLPVHDAIKRGELTDELVQAYGDSLRNLAAEGVRTVTYNFMPLLDWTRTDLDWPLPDGATALRFEWAAVAAYDIHILRRPGGEADYSEAVRAAAAERFAAMTPEERHKLERTIIAGLPGSEESFDSPAFQRAIDTYAGIDAEALRANHIAFLRAVCPIAEEVGITLVVHPDDPPFPIFGLPRVVSTAEDLEHLYAAVPSLANGLCFCTGSFGARPDNDLPAMVRRFADRIDFLHLRSVGWEAGERNFHEAEHLGGHARMTQVMQAVVEISHTQNRAIVMRPDHGHRMMDDLHRSSNPGYSLLGRMRGLAELRGLERGIVHMLGLNANAAPAELELTA</sequence>
<evidence type="ECO:0000313" key="10">
    <source>
        <dbReference type="EMBL" id="KTT72860.1"/>
    </source>
</evidence>
<dbReference type="PIRSF" id="PIRSF016049">
    <property type="entry name" value="Man_dehyd"/>
    <property type="match status" value="1"/>
</dbReference>
<name>A0A147I3Y5_9SPHN</name>
<dbReference type="Pfam" id="PF03786">
    <property type="entry name" value="UxuA"/>
    <property type="match status" value="1"/>
</dbReference>
<keyword evidence="6 9" id="KW-0408">Iron</keyword>
<comment type="caution">
    <text evidence="10">The sequence shown here is derived from an EMBL/GenBank/DDBJ whole genome shotgun (WGS) entry which is preliminary data.</text>
</comment>
<dbReference type="GO" id="GO:0008927">
    <property type="term" value="F:mannonate dehydratase activity"/>
    <property type="evidence" value="ECO:0007669"/>
    <property type="project" value="UniProtKB-UniRule"/>
</dbReference>
<dbReference type="SUPFAM" id="SSF51658">
    <property type="entry name" value="Xylose isomerase-like"/>
    <property type="match status" value="1"/>
</dbReference>
<evidence type="ECO:0000256" key="8">
    <source>
        <dbReference type="ARBA" id="ARBA00023239"/>
    </source>
</evidence>
<evidence type="ECO:0000256" key="3">
    <source>
        <dbReference type="ARBA" id="ARBA00004892"/>
    </source>
</evidence>